<sequence length="92" mass="10241">MHGLVATDLYDHAIALFWAAFVDDKFVPLFRKMREAEGEEAKCLVFEKILEAFLLLEEASIKCSNGKAFSCGDNGGYLDRAFGSFVGHLKGY</sequence>
<keyword evidence="1" id="KW-0808">Transferase</keyword>
<accession>A0ABD1IMJ5</accession>
<keyword evidence="2" id="KW-1185">Reference proteome</keyword>
<dbReference type="AlphaFoldDB" id="A0ABD1IMJ5"/>
<dbReference type="Proteomes" id="UP001567538">
    <property type="component" value="Unassembled WGS sequence"/>
</dbReference>
<dbReference type="GO" id="GO:0004364">
    <property type="term" value="F:glutathione transferase activity"/>
    <property type="evidence" value="ECO:0007669"/>
    <property type="project" value="UniProtKB-EC"/>
</dbReference>
<comment type="caution">
    <text evidence="1">The sequence shown here is derived from an EMBL/GenBank/DDBJ whole genome shotgun (WGS) entry which is preliminary data.</text>
</comment>
<name>A0ABD1IMJ5_SALDI</name>
<reference evidence="1 2" key="1">
    <citation type="submission" date="2024-06" db="EMBL/GenBank/DDBJ databases">
        <title>A chromosome level genome sequence of Diviner's sage (Salvia divinorum).</title>
        <authorList>
            <person name="Ford S.A."/>
            <person name="Ro D.-K."/>
            <person name="Ness R.W."/>
            <person name="Phillips M.A."/>
        </authorList>
    </citation>
    <scope>NUCLEOTIDE SEQUENCE [LARGE SCALE GENOMIC DNA]</scope>
    <source>
        <strain evidence="1">SAF-2024a</strain>
        <tissue evidence="1">Leaf</tissue>
    </source>
</reference>
<dbReference type="InterPro" id="IPR036282">
    <property type="entry name" value="Glutathione-S-Trfase_C_sf"/>
</dbReference>
<protein>
    <submittedName>
        <fullName evidence="1">Glutathione transferase</fullName>
        <ecNumber evidence="1">2.5.1.18</ecNumber>
    </submittedName>
</protein>
<evidence type="ECO:0000313" key="1">
    <source>
        <dbReference type="EMBL" id="KAL1569929.1"/>
    </source>
</evidence>
<dbReference type="SUPFAM" id="SSF47616">
    <property type="entry name" value="GST C-terminal domain-like"/>
    <property type="match status" value="1"/>
</dbReference>
<dbReference type="Gene3D" id="1.20.1050.10">
    <property type="match status" value="1"/>
</dbReference>
<evidence type="ECO:0000313" key="2">
    <source>
        <dbReference type="Proteomes" id="UP001567538"/>
    </source>
</evidence>
<dbReference type="EC" id="2.5.1.18" evidence="1"/>
<proteinExistence type="predicted"/>
<organism evidence="1 2">
    <name type="scientific">Salvia divinorum</name>
    <name type="common">Maria pastora</name>
    <name type="synonym">Diviner's sage</name>
    <dbReference type="NCBI Taxonomy" id="28513"/>
    <lineage>
        <taxon>Eukaryota</taxon>
        <taxon>Viridiplantae</taxon>
        <taxon>Streptophyta</taxon>
        <taxon>Embryophyta</taxon>
        <taxon>Tracheophyta</taxon>
        <taxon>Spermatophyta</taxon>
        <taxon>Magnoliopsida</taxon>
        <taxon>eudicotyledons</taxon>
        <taxon>Gunneridae</taxon>
        <taxon>Pentapetalae</taxon>
        <taxon>asterids</taxon>
        <taxon>lamiids</taxon>
        <taxon>Lamiales</taxon>
        <taxon>Lamiaceae</taxon>
        <taxon>Nepetoideae</taxon>
        <taxon>Mentheae</taxon>
        <taxon>Salviinae</taxon>
        <taxon>Salvia</taxon>
        <taxon>Salvia subgen. Calosphace</taxon>
    </lineage>
</organism>
<dbReference type="EMBL" id="JBEAFC010000001">
    <property type="protein sequence ID" value="KAL1569929.1"/>
    <property type="molecule type" value="Genomic_DNA"/>
</dbReference>
<gene>
    <name evidence="1" type="ORF">AAHA92_01342</name>
</gene>